<dbReference type="PANTHER" id="PTHR10625:SF5">
    <property type="entry name" value="HISTONE DEACETYLASE"/>
    <property type="match status" value="1"/>
</dbReference>
<dbReference type="Pfam" id="PF00850">
    <property type="entry name" value="Hist_deacetyl"/>
    <property type="match status" value="1"/>
</dbReference>
<dbReference type="InterPro" id="IPR037138">
    <property type="entry name" value="His_deacetylse_dom_sf"/>
</dbReference>
<accession>X6P553</accession>
<evidence type="ECO:0000256" key="6">
    <source>
        <dbReference type="ARBA" id="ARBA00022853"/>
    </source>
</evidence>
<keyword evidence="7" id="KW-0805">Transcription regulation</keyword>
<dbReference type="InterPro" id="IPR023801">
    <property type="entry name" value="His_deacetylse_dom"/>
</dbReference>
<keyword evidence="4" id="KW-0678">Repressor</keyword>
<dbReference type="GO" id="GO:0141221">
    <property type="term" value="F:histone deacetylase activity, hydrolytic mechanism"/>
    <property type="evidence" value="ECO:0007669"/>
    <property type="project" value="UniProtKB-EC"/>
</dbReference>
<dbReference type="GO" id="GO:0040029">
    <property type="term" value="P:epigenetic regulation of gene expression"/>
    <property type="evidence" value="ECO:0007669"/>
    <property type="project" value="TreeGrafter"/>
</dbReference>
<dbReference type="GO" id="GO:0005737">
    <property type="term" value="C:cytoplasm"/>
    <property type="evidence" value="ECO:0007669"/>
    <property type="project" value="TreeGrafter"/>
</dbReference>
<evidence type="ECO:0000256" key="1">
    <source>
        <dbReference type="ARBA" id="ARBA00004123"/>
    </source>
</evidence>
<comment type="caution">
    <text evidence="11">The sequence shown here is derived from an EMBL/GenBank/DDBJ whole genome shotgun (WGS) entry which is preliminary data.</text>
</comment>
<evidence type="ECO:0000313" key="11">
    <source>
        <dbReference type="EMBL" id="ETO33248.1"/>
    </source>
</evidence>
<keyword evidence="8" id="KW-0804">Transcription</keyword>
<evidence type="ECO:0000256" key="4">
    <source>
        <dbReference type="ARBA" id="ARBA00022491"/>
    </source>
</evidence>
<keyword evidence="9" id="KW-0539">Nucleus</keyword>
<sequence length="237" mass="27072">MNRVGLAFHPDCLLHVGPAGLAECPERIESILTSLKKHGLYEQCFILTGKDIPIATKEELLLIHEEALVTKVLTAHKDITLLSDKEYFDIEQDTFYCKHSPRAGIYSLLSLHKLQLKSIVSDWGNDRINGTSNKKKLDSGFAVVRPPGHHCKYDQPMGYCLFNNIVVAVNTIKRRYKHVNKFQRFVVIDWFSFCCALCSTNKTLCYMPHAHDSWRLFAPMKGRASRQWESGYVLGRS</sequence>
<dbReference type="SUPFAM" id="SSF52768">
    <property type="entry name" value="Arginase/deacetylase"/>
    <property type="match status" value="1"/>
</dbReference>
<evidence type="ECO:0000256" key="7">
    <source>
        <dbReference type="ARBA" id="ARBA00023015"/>
    </source>
</evidence>
<dbReference type="OrthoDB" id="424012at2759"/>
<evidence type="ECO:0000256" key="9">
    <source>
        <dbReference type="ARBA" id="ARBA00023242"/>
    </source>
</evidence>
<dbReference type="Gene3D" id="3.40.800.20">
    <property type="entry name" value="Histone deacetylase domain"/>
    <property type="match status" value="1"/>
</dbReference>
<keyword evidence="12" id="KW-1185">Reference proteome</keyword>
<reference evidence="11 12" key="1">
    <citation type="journal article" date="2013" name="Curr. Biol.">
        <title>The Genome of the Foraminiferan Reticulomyxa filosa.</title>
        <authorList>
            <person name="Glockner G."/>
            <person name="Hulsmann N."/>
            <person name="Schleicher M."/>
            <person name="Noegel A.A."/>
            <person name="Eichinger L."/>
            <person name="Gallinger C."/>
            <person name="Pawlowski J."/>
            <person name="Sierra R."/>
            <person name="Euteneuer U."/>
            <person name="Pillet L."/>
            <person name="Moustafa A."/>
            <person name="Platzer M."/>
            <person name="Groth M."/>
            <person name="Szafranski K."/>
            <person name="Schliwa M."/>
        </authorList>
    </citation>
    <scope>NUCLEOTIDE SEQUENCE [LARGE SCALE GENOMIC DNA]</scope>
</reference>
<organism evidence="11 12">
    <name type="scientific">Reticulomyxa filosa</name>
    <dbReference type="NCBI Taxonomy" id="46433"/>
    <lineage>
        <taxon>Eukaryota</taxon>
        <taxon>Sar</taxon>
        <taxon>Rhizaria</taxon>
        <taxon>Retaria</taxon>
        <taxon>Foraminifera</taxon>
        <taxon>Monothalamids</taxon>
        <taxon>Reticulomyxidae</taxon>
        <taxon>Reticulomyxa</taxon>
    </lineage>
</organism>
<keyword evidence="5" id="KW-0378">Hydrolase</keyword>
<evidence type="ECO:0000256" key="2">
    <source>
        <dbReference type="ARBA" id="ARBA00007738"/>
    </source>
</evidence>
<feature type="domain" description="Histone deacetylase" evidence="10">
    <location>
        <begin position="23"/>
        <end position="190"/>
    </location>
</feature>
<evidence type="ECO:0000256" key="3">
    <source>
        <dbReference type="ARBA" id="ARBA00012111"/>
    </source>
</evidence>
<dbReference type="AlphaFoldDB" id="X6P553"/>
<evidence type="ECO:0000313" key="12">
    <source>
        <dbReference type="Proteomes" id="UP000023152"/>
    </source>
</evidence>
<comment type="subcellular location">
    <subcellularLocation>
        <location evidence="1">Nucleus</location>
    </subcellularLocation>
</comment>
<dbReference type="InterPro" id="IPR023696">
    <property type="entry name" value="Ureohydrolase_dom_sf"/>
</dbReference>
<dbReference type="EMBL" id="ASPP01003556">
    <property type="protein sequence ID" value="ETO33248.1"/>
    <property type="molecule type" value="Genomic_DNA"/>
</dbReference>
<keyword evidence="6" id="KW-0156">Chromatin regulator</keyword>
<name>X6P553_RETFI</name>
<protein>
    <recommendedName>
        <fullName evidence="3">histone deacetylase</fullName>
        <ecNumber evidence="3">3.5.1.98</ecNumber>
    </recommendedName>
</protein>
<dbReference type="EC" id="3.5.1.98" evidence="3"/>
<comment type="similarity">
    <text evidence="2">Belongs to the histone deacetylase family. HD type 2 subfamily.</text>
</comment>
<evidence type="ECO:0000256" key="8">
    <source>
        <dbReference type="ARBA" id="ARBA00023163"/>
    </source>
</evidence>
<dbReference type="GO" id="GO:0000118">
    <property type="term" value="C:histone deacetylase complex"/>
    <property type="evidence" value="ECO:0007669"/>
    <property type="project" value="TreeGrafter"/>
</dbReference>
<proteinExistence type="inferred from homology"/>
<dbReference type="Proteomes" id="UP000023152">
    <property type="component" value="Unassembled WGS sequence"/>
</dbReference>
<evidence type="ECO:0000259" key="10">
    <source>
        <dbReference type="Pfam" id="PF00850"/>
    </source>
</evidence>
<dbReference type="PANTHER" id="PTHR10625">
    <property type="entry name" value="HISTONE DEACETYLASE HDAC1-RELATED"/>
    <property type="match status" value="1"/>
</dbReference>
<gene>
    <name evidence="11" type="ORF">RFI_03861</name>
</gene>
<evidence type="ECO:0000256" key="5">
    <source>
        <dbReference type="ARBA" id="ARBA00022801"/>
    </source>
</evidence>